<dbReference type="Proteomes" id="UP000628710">
    <property type="component" value="Unassembled WGS sequence"/>
</dbReference>
<dbReference type="PANTHER" id="PTHR33376:SF2">
    <property type="entry name" value="DICARBOXYLATE-BINDING PERIPLASMIC PROTEIN"/>
    <property type="match status" value="1"/>
</dbReference>
<proteinExistence type="predicted"/>
<organism evidence="3 4">
    <name type="scientific">Marinomonas transparens</name>
    <dbReference type="NCBI Taxonomy" id="2795388"/>
    <lineage>
        <taxon>Bacteria</taxon>
        <taxon>Pseudomonadati</taxon>
        <taxon>Pseudomonadota</taxon>
        <taxon>Gammaproteobacteria</taxon>
        <taxon>Oceanospirillales</taxon>
        <taxon>Oceanospirillaceae</taxon>
        <taxon>Marinomonas</taxon>
    </lineage>
</organism>
<evidence type="ECO:0000256" key="2">
    <source>
        <dbReference type="SAM" id="SignalP"/>
    </source>
</evidence>
<comment type="caution">
    <text evidence="3">The sequence shown here is derived from an EMBL/GenBank/DDBJ whole genome shotgun (WGS) entry which is preliminary data.</text>
</comment>
<dbReference type="GO" id="GO:0055085">
    <property type="term" value="P:transmembrane transport"/>
    <property type="evidence" value="ECO:0007669"/>
    <property type="project" value="InterPro"/>
</dbReference>
<protein>
    <submittedName>
        <fullName evidence="3">TRAP transporter substrate-binding protein</fullName>
    </submittedName>
</protein>
<name>A0A934JK30_9GAMM</name>
<dbReference type="NCBIfam" id="NF037995">
    <property type="entry name" value="TRAP_S1"/>
    <property type="match status" value="1"/>
</dbReference>
<dbReference type="RefSeq" id="WP_199467391.1">
    <property type="nucleotide sequence ID" value="NZ_JAEMNX010000003.1"/>
</dbReference>
<evidence type="ECO:0000256" key="1">
    <source>
        <dbReference type="ARBA" id="ARBA00022729"/>
    </source>
</evidence>
<gene>
    <name evidence="3" type="ORF">I8J31_06135</name>
</gene>
<sequence length="333" mass="36338">MKIKFPTKKFSTALVLATAVSAATVSSMTQAADWKGWNIHNTGYPVTVAMESFIKEADKATDGRVTGRVYNGAVLGNQSDAIQMLQVGGIQFAGFNLGPMGDAVPEVNVVSLPFIFKGLDHMHRVMDGPVGDELSAAMEKKGIKALAWYDGGARSFYNTSKAIKTPADMKGEKFRVMNNELYVGMVEALGGNATPMAYSEVYQSLKTGVVDGAENNWPSYDSSNHFEVATYYSLTEHLILPECICVSVAAWDKLSTKDQVAVKKAARNSSALQRDLWAKRDTESRKKVLASGVKFNEIKDKSAFQNAMTPVYKKAVKDNPSLQYFIDAIQSTP</sequence>
<dbReference type="PIRSF" id="PIRSF006470">
    <property type="entry name" value="DctB"/>
    <property type="match status" value="1"/>
</dbReference>
<keyword evidence="1 2" id="KW-0732">Signal</keyword>
<reference evidence="3" key="1">
    <citation type="submission" date="2020-12" db="EMBL/GenBank/DDBJ databases">
        <title>Marinomonas arctica sp. nov., a psychrotolerant bacterium isolated from the Arctic.</title>
        <authorList>
            <person name="Zhang Y."/>
        </authorList>
    </citation>
    <scope>NUCLEOTIDE SEQUENCE</scope>
    <source>
        <strain evidence="3">C1424</strain>
    </source>
</reference>
<dbReference type="InterPro" id="IPR038404">
    <property type="entry name" value="TRAP_DctP_sf"/>
</dbReference>
<evidence type="ECO:0000313" key="4">
    <source>
        <dbReference type="Proteomes" id="UP000628710"/>
    </source>
</evidence>
<dbReference type="GO" id="GO:0030288">
    <property type="term" value="C:outer membrane-bounded periplasmic space"/>
    <property type="evidence" value="ECO:0007669"/>
    <property type="project" value="InterPro"/>
</dbReference>
<accession>A0A934JK30</accession>
<dbReference type="InterPro" id="IPR004682">
    <property type="entry name" value="TRAP_DctP"/>
</dbReference>
<dbReference type="Pfam" id="PF03480">
    <property type="entry name" value="DctP"/>
    <property type="match status" value="1"/>
</dbReference>
<dbReference type="Gene3D" id="3.40.190.170">
    <property type="entry name" value="Bacterial extracellular solute-binding protein, family 7"/>
    <property type="match status" value="1"/>
</dbReference>
<feature type="chain" id="PRO_5037787052" evidence="2">
    <location>
        <begin position="32"/>
        <end position="333"/>
    </location>
</feature>
<dbReference type="CDD" id="cd13671">
    <property type="entry name" value="PBP2_TRAP_SBP_like_3"/>
    <property type="match status" value="1"/>
</dbReference>
<dbReference type="GO" id="GO:0030246">
    <property type="term" value="F:carbohydrate binding"/>
    <property type="evidence" value="ECO:0007669"/>
    <property type="project" value="TreeGrafter"/>
</dbReference>
<keyword evidence="4" id="KW-1185">Reference proteome</keyword>
<feature type="signal peptide" evidence="2">
    <location>
        <begin position="1"/>
        <end position="31"/>
    </location>
</feature>
<evidence type="ECO:0000313" key="3">
    <source>
        <dbReference type="EMBL" id="MBJ7537256.1"/>
    </source>
</evidence>
<dbReference type="AlphaFoldDB" id="A0A934JK30"/>
<dbReference type="EMBL" id="JAEMNX010000003">
    <property type="protein sequence ID" value="MBJ7537256.1"/>
    <property type="molecule type" value="Genomic_DNA"/>
</dbReference>
<dbReference type="InterPro" id="IPR018389">
    <property type="entry name" value="DctP_fam"/>
</dbReference>
<dbReference type="PANTHER" id="PTHR33376">
    <property type="match status" value="1"/>
</dbReference>
<dbReference type="NCBIfam" id="TIGR00787">
    <property type="entry name" value="dctP"/>
    <property type="match status" value="1"/>
</dbReference>